<dbReference type="KEGG" id="pex:IZT61_04405"/>
<proteinExistence type="predicted"/>
<feature type="transmembrane region" description="Helical" evidence="1">
    <location>
        <begin position="29"/>
        <end position="48"/>
    </location>
</feature>
<evidence type="ECO:0000313" key="3">
    <source>
        <dbReference type="Proteomes" id="UP000594759"/>
    </source>
</evidence>
<keyword evidence="3" id="KW-1185">Reference proteome</keyword>
<dbReference type="RefSeq" id="WP_196099982.1">
    <property type="nucleotide sequence ID" value="NZ_CP064939.1"/>
</dbReference>
<feature type="transmembrane region" description="Helical" evidence="1">
    <location>
        <begin position="158"/>
        <end position="178"/>
    </location>
</feature>
<gene>
    <name evidence="2" type="ORF">IZT61_04405</name>
</gene>
<evidence type="ECO:0000313" key="2">
    <source>
        <dbReference type="EMBL" id="QPH40528.1"/>
    </source>
</evidence>
<keyword evidence="1" id="KW-1133">Transmembrane helix</keyword>
<protein>
    <submittedName>
        <fullName evidence="2">Uncharacterized protein</fullName>
    </submittedName>
</protein>
<organism evidence="2 3">
    <name type="scientific">Pedobacter endophyticus</name>
    <dbReference type="NCBI Taxonomy" id="2789740"/>
    <lineage>
        <taxon>Bacteria</taxon>
        <taxon>Pseudomonadati</taxon>
        <taxon>Bacteroidota</taxon>
        <taxon>Sphingobacteriia</taxon>
        <taxon>Sphingobacteriales</taxon>
        <taxon>Sphingobacteriaceae</taxon>
        <taxon>Pedobacter</taxon>
    </lineage>
</organism>
<dbReference type="EMBL" id="CP064939">
    <property type="protein sequence ID" value="QPH40528.1"/>
    <property type="molecule type" value="Genomic_DNA"/>
</dbReference>
<dbReference type="Proteomes" id="UP000594759">
    <property type="component" value="Chromosome"/>
</dbReference>
<accession>A0A7S9L173</accession>
<keyword evidence="1" id="KW-0812">Transmembrane</keyword>
<keyword evidence="1" id="KW-0472">Membrane</keyword>
<name>A0A7S9L173_9SPHI</name>
<sequence>MNQRKDALIDILKEKYEYENERKRYYDNVINLPISLLAFIITGIYFIVTESNQTTWFNTAKPFIIFPLLFSSVISMFFLFRVFFKRKRKYSSFPSSETVFDDYQKLLNWHIINSAQGNNNSFNEDFDDFIIEWYRKCNKNNTTVNDERAADFHASKMFIGLSYALGIMVFIMFCAIKINPAQQPEKSLKVEIIGQKENKPLKH</sequence>
<reference evidence="2 3" key="1">
    <citation type="submission" date="2020-11" db="EMBL/GenBank/DDBJ databases">
        <title>Pedobacter endophytica, an endophytic bacteria isolated form Carex pumila.</title>
        <authorList>
            <person name="Peng Y."/>
            <person name="Jiang L."/>
            <person name="Lee J."/>
        </authorList>
    </citation>
    <scope>NUCLEOTIDE SEQUENCE [LARGE SCALE GENOMIC DNA]</scope>
    <source>
        <strain evidence="2 3">JBR3-12</strain>
    </source>
</reference>
<dbReference type="AlphaFoldDB" id="A0A7S9L173"/>
<feature type="transmembrane region" description="Helical" evidence="1">
    <location>
        <begin position="63"/>
        <end position="84"/>
    </location>
</feature>
<evidence type="ECO:0000256" key="1">
    <source>
        <dbReference type="SAM" id="Phobius"/>
    </source>
</evidence>